<sequence length="129" mass="14592">MNQIQYFKRTDGTGWVAILHEQYLETLHFWEFSGLIIARIELNKSAAGSLDAYQHPESKYIICNQQEYLAARHKAQSAIADSFSQFQPIHPTPIKSNPALMDGFLAQVRKPGPFVTLATGRTILNDLPF</sequence>
<evidence type="ECO:0000313" key="2">
    <source>
        <dbReference type="Proteomes" id="UP001202180"/>
    </source>
</evidence>
<dbReference type="RefSeq" id="WP_248480627.1">
    <property type="nucleotide sequence ID" value="NZ_JALPRF010000012.1"/>
</dbReference>
<dbReference type="EMBL" id="JALPRF010000012">
    <property type="protein sequence ID" value="MCK8495849.1"/>
    <property type="molecule type" value="Genomic_DNA"/>
</dbReference>
<reference evidence="1 2" key="1">
    <citation type="submission" date="2022-04" db="EMBL/GenBank/DDBJ databases">
        <title>Spirosoma sp. strain RP8 genome sequencing and assembly.</title>
        <authorList>
            <person name="Jung Y."/>
        </authorList>
    </citation>
    <scope>NUCLEOTIDE SEQUENCE [LARGE SCALE GENOMIC DNA]</scope>
    <source>
        <strain evidence="1 2">RP8</strain>
    </source>
</reference>
<proteinExistence type="predicted"/>
<evidence type="ECO:0000313" key="1">
    <source>
        <dbReference type="EMBL" id="MCK8495849.1"/>
    </source>
</evidence>
<dbReference type="Proteomes" id="UP001202180">
    <property type="component" value="Unassembled WGS sequence"/>
</dbReference>
<keyword evidence="2" id="KW-1185">Reference proteome</keyword>
<name>A0ABT0HUM8_9BACT</name>
<accession>A0ABT0HUM8</accession>
<organism evidence="1 2">
    <name type="scientific">Spirosoma liriopis</name>
    <dbReference type="NCBI Taxonomy" id="2937440"/>
    <lineage>
        <taxon>Bacteria</taxon>
        <taxon>Pseudomonadati</taxon>
        <taxon>Bacteroidota</taxon>
        <taxon>Cytophagia</taxon>
        <taxon>Cytophagales</taxon>
        <taxon>Cytophagaceae</taxon>
        <taxon>Spirosoma</taxon>
    </lineage>
</organism>
<comment type="caution">
    <text evidence="1">The sequence shown here is derived from an EMBL/GenBank/DDBJ whole genome shotgun (WGS) entry which is preliminary data.</text>
</comment>
<protein>
    <submittedName>
        <fullName evidence="1">Uncharacterized protein</fullName>
    </submittedName>
</protein>
<gene>
    <name evidence="1" type="ORF">M0L20_28545</name>
</gene>